<sequence>MATTTRSKHKQIEQMAKEAVVEKENLAQDVIEESEDDSVYEVETSHLTIEESENDPDYEAKDSHVLLQDITTLSADISNITIDDIEAEYLEISKQSKQQKASTKIRRPKTSWVWQFFELNKDNTKAICQISGCEKMLTWCGSPSSLAIHLSGVHGFVIGTVQPLNVVEDPDFIKMINGFDKHYKVPCTKTIKNRISKTFEIGKVTLKNQLVQVKHISLTLDAWSSPAHLSYLGVTAHWIISDFEPNEVLLSMEELPYPHGATEIQEHLIDLFYEWEIESKIIALVTDNGSNVKKACNEIGIGERIPYAAHTLQLSIGKGLDKIRQLVDKSRSLQDNNELEKEVENLIYLDVIKVNNTRWNSTLYTFQRLIILKLAIAMLKAFLISNVSSNIHKEGKKLEELYSTIHEWKVIKEIVELLNPFEAATRLLSGVKYPTIGFTYPCICNLRERLEIDFTSLKTSDAKYCRNAILEDLTSRWNISQELCLKGSFFDLRFKSLDFINSQEECDDIFSQLREKFMIFKQNEQIDISTTSADKDTNDLMTEMSSFWKKKNAKTAPIKDEFQHYFDLVELPVLEKYDPYLWWSTNKNQYPVLHKLAMKCLSIPVTSVPSERLFSDAKNLITPLRSRLSSSVINQLMFLKRNREYIDIYGVEDV</sequence>
<name>A0A915ZC72_9GLOM</name>
<evidence type="ECO:0000256" key="3">
    <source>
        <dbReference type="ARBA" id="ARBA00022771"/>
    </source>
</evidence>
<evidence type="ECO:0000259" key="6">
    <source>
        <dbReference type="Pfam" id="PF05699"/>
    </source>
</evidence>
<reference evidence="7" key="1">
    <citation type="submission" date="2020-05" db="EMBL/GenBank/DDBJ databases">
        <authorList>
            <person name="Rincon C."/>
            <person name="Sanders R I."/>
            <person name="Robbins C."/>
            <person name="Chaturvedi A."/>
        </authorList>
    </citation>
    <scope>NUCLEOTIDE SEQUENCE</scope>
    <source>
        <strain evidence="7">CHB12</strain>
    </source>
</reference>
<evidence type="ECO:0000256" key="1">
    <source>
        <dbReference type="ARBA" id="ARBA00004123"/>
    </source>
</evidence>
<evidence type="ECO:0000313" key="8">
    <source>
        <dbReference type="Proteomes" id="UP000684084"/>
    </source>
</evidence>
<dbReference type="InterPro" id="IPR052035">
    <property type="entry name" value="ZnF_BED_domain_contain"/>
</dbReference>
<gene>
    <name evidence="7" type="ORF">CHRIB12_LOCUS12634</name>
</gene>
<dbReference type="EMBL" id="CAGKOT010000027">
    <property type="protein sequence ID" value="CAB5370339.1"/>
    <property type="molecule type" value="Genomic_DNA"/>
</dbReference>
<organism evidence="7 8">
    <name type="scientific">Rhizophagus irregularis</name>
    <dbReference type="NCBI Taxonomy" id="588596"/>
    <lineage>
        <taxon>Eukaryota</taxon>
        <taxon>Fungi</taxon>
        <taxon>Fungi incertae sedis</taxon>
        <taxon>Mucoromycota</taxon>
        <taxon>Glomeromycotina</taxon>
        <taxon>Glomeromycetes</taxon>
        <taxon>Glomerales</taxon>
        <taxon>Glomeraceae</taxon>
        <taxon>Rhizophagus</taxon>
    </lineage>
</organism>
<comment type="subcellular location">
    <subcellularLocation>
        <location evidence="1">Nucleus</location>
    </subcellularLocation>
</comment>
<dbReference type="OrthoDB" id="2309955at2759"/>
<proteinExistence type="predicted"/>
<dbReference type="GO" id="GO:0005634">
    <property type="term" value="C:nucleus"/>
    <property type="evidence" value="ECO:0007669"/>
    <property type="project" value="UniProtKB-SubCell"/>
</dbReference>
<evidence type="ECO:0000256" key="5">
    <source>
        <dbReference type="ARBA" id="ARBA00023242"/>
    </source>
</evidence>
<dbReference type="InterPro" id="IPR008906">
    <property type="entry name" value="HATC_C_dom"/>
</dbReference>
<dbReference type="GO" id="GO:0046983">
    <property type="term" value="F:protein dimerization activity"/>
    <property type="evidence" value="ECO:0007669"/>
    <property type="project" value="InterPro"/>
</dbReference>
<keyword evidence="5" id="KW-0539">Nucleus</keyword>
<comment type="caution">
    <text evidence="7">The sequence shown here is derived from an EMBL/GenBank/DDBJ whole genome shotgun (WGS) entry which is preliminary data.</text>
</comment>
<dbReference type="AlphaFoldDB" id="A0A915ZC72"/>
<evidence type="ECO:0000256" key="4">
    <source>
        <dbReference type="ARBA" id="ARBA00022833"/>
    </source>
</evidence>
<protein>
    <recommendedName>
        <fullName evidence="6">HAT C-terminal dimerisation domain-containing protein</fullName>
    </recommendedName>
</protein>
<evidence type="ECO:0000313" key="7">
    <source>
        <dbReference type="EMBL" id="CAB5370339.1"/>
    </source>
</evidence>
<dbReference type="Pfam" id="PF05699">
    <property type="entry name" value="Dimer_Tnp_hAT"/>
    <property type="match status" value="1"/>
</dbReference>
<keyword evidence="3" id="KW-0863">Zinc-finger</keyword>
<dbReference type="PANTHER" id="PTHR46481">
    <property type="entry name" value="ZINC FINGER BED DOMAIN-CONTAINING PROTEIN 4"/>
    <property type="match status" value="1"/>
</dbReference>
<dbReference type="PANTHER" id="PTHR46481:SF10">
    <property type="entry name" value="ZINC FINGER BED DOMAIN-CONTAINING PROTEIN 39"/>
    <property type="match status" value="1"/>
</dbReference>
<evidence type="ECO:0000256" key="2">
    <source>
        <dbReference type="ARBA" id="ARBA00022723"/>
    </source>
</evidence>
<dbReference type="VEuPathDB" id="FungiDB:RhiirFUN_007616"/>
<keyword evidence="4" id="KW-0862">Zinc</keyword>
<feature type="domain" description="HAT C-terminal dimerisation" evidence="6">
    <location>
        <begin position="565"/>
        <end position="642"/>
    </location>
</feature>
<dbReference type="GO" id="GO:0008270">
    <property type="term" value="F:zinc ion binding"/>
    <property type="evidence" value="ECO:0007669"/>
    <property type="project" value="UniProtKB-KW"/>
</dbReference>
<keyword evidence="2" id="KW-0479">Metal-binding</keyword>
<accession>A0A915ZC72</accession>
<dbReference type="Proteomes" id="UP000684084">
    <property type="component" value="Unassembled WGS sequence"/>
</dbReference>